<dbReference type="InterPro" id="IPR001851">
    <property type="entry name" value="ABC_transp_permease"/>
</dbReference>
<evidence type="ECO:0000313" key="8">
    <source>
        <dbReference type="Proteomes" id="UP001597479"/>
    </source>
</evidence>
<evidence type="ECO:0000256" key="6">
    <source>
        <dbReference type="SAM" id="Phobius"/>
    </source>
</evidence>
<feature type="transmembrane region" description="Helical" evidence="6">
    <location>
        <begin position="325"/>
        <end position="347"/>
    </location>
</feature>
<dbReference type="PANTHER" id="PTHR30482:SF5">
    <property type="entry name" value="ABC TRANSPORTER PERMEASE PROTEIN"/>
    <property type="match status" value="1"/>
</dbReference>
<feature type="transmembrane region" description="Helical" evidence="6">
    <location>
        <begin position="107"/>
        <end position="129"/>
    </location>
</feature>
<feature type="transmembrane region" description="Helical" evidence="6">
    <location>
        <begin position="73"/>
        <end position="95"/>
    </location>
</feature>
<feature type="transmembrane region" description="Helical" evidence="6">
    <location>
        <begin position="42"/>
        <end position="61"/>
    </location>
</feature>
<keyword evidence="8" id="KW-1185">Reference proteome</keyword>
<reference evidence="8" key="1">
    <citation type="journal article" date="2019" name="Int. J. Syst. Evol. Microbiol.">
        <title>The Global Catalogue of Microorganisms (GCM) 10K type strain sequencing project: providing services to taxonomists for standard genome sequencing and annotation.</title>
        <authorList>
            <consortium name="The Broad Institute Genomics Platform"/>
            <consortium name="The Broad Institute Genome Sequencing Center for Infectious Disease"/>
            <person name="Wu L."/>
            <person name="Ma J."/>
        </authorList>
    </citation>
    <scope>NUCLEOTIDE SEQUENCE [LARGE SCALE GENOMIC DNA]</scope>
    <source>
        <strain evidence="8">CCM 7044</strain>
    </source>
</reference>
<gene>
    <name evidence="7" type="ORF">ACFS27_18745</name>
</gene>
<feature type="transmembrane region" description="Helical" evidence="6">
    <location>
        <begin position="188"/>
        <end position="207"/>
    </location>
</feature>
<sequence>MRTRDLRTHGVSSRGTKLLLRAGLLTLLALGATFLIDPYRNYQLATSAGVFAAVAGLTLLVGLTGQLSLGHAVLMAAGGYGYALTATWVAGTLAGAAGEVADGVAGWLLPLLAGVAGALVVSGVLGLLLGLAAARLRGPYLAGLTLALVIALPSAASTIPGLSGAQGISAPFVPVPGALAALIAVEQWHAWLAILVTACAVTPLVALRAGRAGLRMRAVHDDETASRLAGVDPGRVKTGAFVVSSLAAGLGGAVLAIVTQQVSPGAYGLGFSLLLVVAAVLGGLGSLGGAAIGAVLVTLLPWVVDQATAGLPADLGHRLQGNLEIVLFGVVVIVVTVLWPGGLARLFPTKKLLQSTQLSPSTQPSQNTER</sequence>
<dbReference type="InterPro" id="IPR043428">
    <property type="entry name" value="LivM-like"/>
</dbReference>
<proteinExistence type="predicted"/>
<dbReference type="RefSeq" id="WP_377185842.1">
    <property type="nucleotide sequence ID" value="NZ_JBHUOG010000002.1"/>
</dbReference>
<dbReference type="PANTHER" id="PTHR30482">
    <property type="entry name" value="HIGH-AFFINITY BRANCHED-CHAIN AMINO ACID TRANSPORT SYSTEM PERMEASE"/>
    <property type="match status" value="1"/>
</dbReference>
<dbReference type="EMBL" id="JBHUOG010000002">
    <property type="protein sequence ID" value="MFD2795605.1"/>
    <property type="molecule type" value="Genomic_DNA"/>
</dbReference>
<organism evidence="7 8">
    <name type="scientific">Promicromonospora vindobonensis</name>
    <dbReference type="NCBI Taxonomy" id="195748"/>
    <lineage>
        <taxon>Bacteria</taxon>
        <taxon>Bacillati</taxon>
        <taxon>Actinomycetota</taxon>
        <taxon>Actinomycetes</taxon>
        <taxon>Micrococcales</taxon>
        <taxon>Promicromonosporaceae</taxon>
        <taxon>Promicromonospora</taxon>
    </lineage>
</organism>
<evidence type="ECO:0000256" key="5">
    <source>
        <dbReference type="ARBA" id="ARBA00023136"/>
    </source>
</evidence>
<feature type="transmembrane region" description="Helical" evidence="6">
    <location>
        <begin position="141"/>
        <end position="168"/>
    </location>
</feature>
<dbReference type="CDD" id="cd06581">
    <property type="entry name" value="TM_PBP1_LivM_like"/>
    <property type="match status" value="1"/>
</dbReference>
<evidence type="ECO:0000313" key="7">
    <source>
        <dbReference type="EMBL" id="MFD2795605.1"/>
    </source>
</evidence>
<protein>
    <submittedName>
        <fullName evidence="7">Branched-chain amino acid ABC transporter permease</fullName>
    </submittedName>
</protein>
<evidence type="ECO:0000256" key="3">
    <source>
        <dbReference type="ARBA" id="ARBA00022692"/>
    </source>
</evidence>
<name>A0ABW5VYC7_9MICO</name>
<comment type="subcellular location">
    <subcellularLocation>
        <location evidence="1">Cell membrane</location>
        <topology evidence="1">Multi-pass membrane protein</topology>
    </subcellularLocation>
</comment>
<accession>A0ABW5VYC7</accession>
<evidence type="ECO:0000256" key="4">
    <source>
        <dbReference type="ARBA" id="ARBA00022989"/>
    </source>
</evidence>
<feature type="transmembrane region" description="Helical" evidence="6">
    <location>
        <begin position="240"/>
        <end position="259"/>
    </location>
</feature>
<evidence type="ECO:0000256" key="1">
    <source>
        <dbReference type="ARBA" id="ARBA00004651"/>
    </source>
</evidence>
<keyword evidence="4 6" id="KW-1133">Transmembrane helix</keyword>
<feature type="transmembrane region" description="Helical" evidence="6">
    <location>
        <begin position="271"/>
        <end position="304"/>
    </location>
</feature>
<comment type="caution">
    <text evidence="7">The sequence shown here is derived from an EMBL/GenBank/DDBJ whole genome shotgun (WGS) entry which is preliminary data.</text>
</comment>
<keyword evidence="5 6" id="KW-0472">Membrane</keyword>
<keyword evidence="3 6" id="KW-0812">Transmembrane</keyword>
<dbReference type="Proteomes" id="UP001597479">
    <property type="component" value="Unassembled WGS sequence"/>
</dbReference>
<dbReference type="Pfam" id="PF02653">
    <property type="entry name" value="BPD_transp_2"/>
    <property type="match status" value="1"/>
</dbReference>
<keyword evidence="2" id="KW-1003">Cell membrane</keyword>
<feature type="transmembrane region" description="Helical" evidence="6">
    <location>
        <begin position="18"/>
        <end position="36"/>
    </location>
</feature>
<evidence type="ECO:0000256" key="2">
    <source>
        <dbReference type="ARBA" id="ARBA00022475"/>
    </source>
</evidence>